<dbReference type="RefSeq" id="XP_020134241.1">
    <property type="nucleotide sequence ID" value="XM_020275705.1"/>
</dbReference>
<feature type="region of interest" description="Disordered" evidence="1">
    <location>
        <begin position="114"/>
        <end position="139"/>
    </location>
</feature>
<proteinExistence type="predicted"/>
<gene>
    <name evidence="3" type="ORF">BKCO1_400042</name>
</gene>
<dbReference type="AlphaFoldDB" id="A0A1J9RAK5"/>
<feature type="compositionally biased region" description="Polar residues" evidence="1">
    <location>
        <begin position="116"/>
        <end position="125"/>
    </location>
</feature>
<dbReference type="Proteomes" id="UP000183809">
    <property type="component" value="Unassembled WGS sequence"/>
</dbReference>
<keyword evidence="2" id="KW-0812">Transmembrane</keyword>
<sequence>MVSHHELTAASNDSPVLSQQNCAAQGPDKSSGICTNKCMRQYMTAMTLSPVTWVGDNSVFSSATLFWTRPRWGDADGKHVPLSDQVSEYSKTKFLPSSESAALSKSLALLHKSPKVSTSSTVPQKTTTTTTETTTETTTTATTAALPAIFPRSASTPTLSVASTACLPDPMKHPAVTSRDPRDPYREETWVKPTNPACDRFDPMGYNANELLWMYQDKKNHVECWDYESCWDHCKKVKTREHNLRNIMLGILGAICGIVLAAVAYKLWQKKKKAKADKDTQARKKWGHELSPAAAQNVDGPMDTVAASASDEESARRAASSFRMAFNGGVMNRRDANASGSESVPAQDDRTAMRRAY</sequence>
<evidence type="ECO:0000313" key="3">
    <source>
        <dbReference type="EMBL" id="OJD38630.1"/>
    </source>
</evidence>
<name>A0A1J9RAK5_9PEZI</name>
<reference evidence="3 4" key="1">
    <citation type="submission" date="2016-10" db="EMBL/GenBank/DDBJ databases">
        <title>Proteomics and genomics reveal pathogen-plant mechanisms compatible with a hemibiotrophic lifestyle of Diplodia corticola.</title>
        <authorList>
            <person name="Fernandes I."/>
            <person name="De Jonge R."/>
            <person name="Van De Peer Y."/>
            <person name="Devreese B."/>
            <person name="Alves A."/>
            <person name="Esteves A.C."/>
        </authorList>
    </citation>
    <scope>NUCLEOTIDE SEQUENCE [LARGE SCALE GENOMIC DNA]</scope>
    <source>
        <strain evidence="3 4">CBS 112549</strain>
    </source>
</reference>
<dbReference type="OrthoDB" id="10563330at2759"/>
<accession>A0A1J9RAK5</accession>
<organism evidence="3 4">
    <name type="scientific">Diplodia corticola</name>
    <dbReference type="NCBI Taxonomy" id="236234"/>
    <lineage>
        <taxon>Eukaryota</taxon>
        <taxon>Fungi</taxon>
        <taxon>Dikarya</taxon>
        <taxon>Ascomycota</taxon>
        <taxon>Pezizomycotina</taxon>
        <taxon>Dothideomycetes</taxon>
        <taxon>Dothideomycetes incertae sedis</taxon>
        <taxon>Botryosphaeriales</taxon>
        <taxon>Botryosphaeriaceae</taxon>
        <taxon>Diplodia</taxon>
    </lineage>
</organism>
<evidence type="ECO:0000256" key="2">
    <source>
        <dbReference type="SAM" id="Phobius"/>
    </source>
</evidence>
<dbReference type="EMBL" id="MNUE01000004">
    <property type="protein sequence ID" value="OJD38630.1"/>
    <property type="molecule type" value="Genomic_DNA"/>
</dbReference>
<evidence type="ECO:0000256" key="1">
    <source>
        <dbReference type="SAM" id="MobiDB-lite"/>
    </source>
</evidence>
<keyword evidence="4" id="KW-1185">Reference proteome</keyword>
<comment type="caution">
    <text evidence="3">The sequence shown here is derived from an EMBL/GenBank/DDBJ whole genome shotgun (WGS) entry which is preliminary data.</text>
</comment>
<feature type="compositionally biased region" description="Low complexity" evidence="1">
    <location>
        <begin position="126"/>
        <end position="139"/>
    </location>
</feature>
<feature type="region of interest" description="Disordered" evidence="1">
    <location>
        <begin position="332"/>
        <end position="357"/>
    </location>
</feature>
<keyword evidence="2" id="KW-0472">Membrane</keyword>
<feature type="transmembrane region" description="Helical" evidence="2">
    <location>
        <begin position="247"/>
        <end position="268"/>
    </location>
</feature>
<feature type="compositionally biased region" description="Basic and acidic residues" evidence="1">
    <location>
        <begin position="347"/>
        <end position="357"/>
    </location>
</feature>
<feature type="region of interest" description="Disordered" evidence="1">
    <location>
        <begin position="274"/>
        <end position="313"/>
    </location>
</feature>
<keyword evidence="2" id="KW-1133">Transmembrane helix</keyword>
<evidence type="ECO:0000313" key="4">
    <source>
        <dbReference type="Proteomes" id="UP000183809"/>
    </source>
</evidence>
<dbReference type="GeneID" id="31015966"/>
<protein>
    <submittedName>
        <fullName evidence="3">Uncharacterized protein</fullName>
    </submittedName>
</protein>